<reference evidence="4" key="1">
    <citation type="submission" date="2025-08" db="UniProtKB">
        <authorList>
            <consortium name="Ensembl"/>
        </authorList>
    </citation>
    <scope>IDENTIFICATION</scope>
</reference>
<evidence type="ECO:0000313" key="4">
    <source>
        <dbReference type="Ensembl" id="ENSSORP00005014438.1"/>
    </source>
</evidence>
<dbReference type="PROSITE" id="PS50294">
    <property type="entry name" value="WD_REPEATS_REGION"/>
    <property type="match status" value="1"/>
</dbReference>
<dbReference type="InterPro" id="IPR019775">
    <property type="entry name" value="WD40_repeat_CS"/>
</dbReference>
<name>A0A672ZD86_9TELE</name>
<evidence type="ECO:0000256" key="1">
    <source>
        <dbReference type="ARBA" id="ARBA00022574"/>
    </source>
</evidence>
<dbReference type="PANTHER" id="PTHR44464">
    <property type="entry name" value="WD REPEAT-CONTAINING PROTEIN 17"/>
    <property type="match status" value="1"/>
</dbReference>
<dbReference type="PROSITE" id="PS50082">
    <property type="entry name" value="WD_REPEATS_2"/>
    <property type="match status" value="1"/>
</dbReference>
<dbReference type="Gene3D" id="2.130.10.10">
    <property type="entry name" value="YVTN repeat-like/Quinoprotein amine dehydrogenase"/>
    <property type="match status" value="1"/>
</dbReference>
<reference evidence="4" key="2">
    <citation type="submission" date="2025-09" db="UniProtKB">
        <authorList>
            <consortium name="Ensembl"/>
        </authorList>
    </citation>
    <scope>IDENTIFICATION</scope>
</reference>
<dbReference type="SUPFAM" id="SSF50978">
    <property type="entry name" value="WD40 repeat-like"/>
    <property type="match status" value="1"/>
</dbReference>
<keyword evidence="2" id="KW-0677">Repeat</keyword>
<dbReference type="Proteomes" id="UP000472271">
    <property type="component" value="Unassembled WGS sequence"/>
</dbReference>
<dbReference type="Pfam" id="PF00400">
    <property type="entry name" value="WD40"/>
    <property type="match status" value="1"/>
</dbReference>
<dbReference type="SMART" id="SM00320">
    <property type="entry name" value="WD40"/>
    <property type="match status" value="1"/>
</dbReference>
<keyword evidence="1 3" id="KW-0853">WD repeat</keyword>
<organism evidence="4 5">
    <name type="scientific">Sphaeramia orbicularis</name>
    <name type="common">orbiculate cardinalfish</name>
    <dbReference type="NCBI Taxonomy" id="375764"/>
    <lineage>
        <taxon>Eukaryota</taxon>
        <taxon>Metazoa</taxon>
        <taxon>Chordata</taxon>
        <taxon>Craniata</taxon>
        <taxon>Vertebrata</taxon>
        <taxon>Euteleostomi</taxon>
        <taxon>Actinopterygii</taxon>
        <taxon>Neopterygii</taxon>
        <taxon>Teleostei</taxon>
        <taxon>Neoteleostei</taxon>
        <taxon>Acanthomorphata</taxon>
        <taxon>Gobiaria</taxon>
        <taxon>Kurtiformes</taxon>
        <taxon>Apogonoidei</taxon>
        <taxon>Apogonidae</taxon>
        <taxon>Apogoninae</taxon>
        <taxon>Sphaeramia</taxon>
    </lineage>
</organism>
<dbReference type="InterPro" id="IPR036322">
    <property type="entry name" value="WD40_repeat_dom_sf"/>
</dbReference>
<dbReference type="InterPro" id="IPR015943">
    <property type="entry name" value="WD40/YVTN_repeat-like_dom_sf"/>
</dbReference>
<evidence type="ECO:0000313" key="5">
    <source>
        <dbReference type="Proteomes" id="UP000472271"/>
    </source>
</evidence>
<accession>A0A672ZD86</accession>
<dbReference type="PANTHER" id="PTHR44464:SF1">
    <property type="entry name" value="WD REPEAT-CONTAINING PROTEIN 17"/>
    <property type="match status" value="1"/>
</dbReference>
<dbReference type="InterPro" id="IPR001680">
    <property type="entry name" value="WD40_rpt"/>
</dbReference>
<dbReference type="InParanoid" id="A0A672ZD86"/>
<dbReference type="AlphaFoldDB" id="A0A672ZD86"/>
<keyword evidence="5" id="KW-1185">Reference proteome</keyword>
<protein>
    <submittedName>
        <fullName evidence="4">Uncharacterized protein</fullName>
    </submittedName>
</protein>
<dbReference type="Ensembl" id="ENSSORT00005014861.1">
    <property type="protein sequence ID" value="ENSSORP00005014438.1"/>
    <property type="gene ID" value="ENSSORG00005007392.1"/>
</dbReference>
<evidence type="ECO:0000256" key="3">
    <source>
        <dbReference type="PROSITE-ProRule" id="PRU00221"/>
    </source>
</evidence>
<feature type="repeat" description="WD" evidence="3">
    <location>
        <begin position="30"/>
        <end position="72"/>
    </location>
</feature>
<evidence type="ECO:0000256" key="2">
    <source>
        <dbReference type="ARBA" id="ARBA00022737"/>
    </source>
</evidence>
<proteinExistence type="predicted"/>
<sequence>MVFKNTVSKHLNKPDCTESVELTPHLCCSFQGHVETIFDCKFKPDDPNLLATASFDGTIKIWDTNTLTAVSTSPGNEGVVYSLSWAPGRSAPGSSPGLQVGLLLGPVLGSR</sequence>
<dbReference type="PROSITE" id="PS00678">
    <property type="entry name" value="WD_REPEATS_1"/>
    <property type="match status" value="1"/>
</dbReference>